<comment type="similarity">
    <text evidence="1 9">Belongs to the eukaryotic-type primase large subunit family.</text>
</comment>
<dbReference type="CDD" id="cd07322">
    <property type="entry name" value="PriL_PriS_Eukaryotic"/>
    <property type="match status" value="1"/>
</dbReference>
<protein>
    <recommendedName>
        <fullName evidence="9">DNA primase large subunit</fullName>
    </recommendedName>
</protein>
<keyword evidence="8 9" id="KW-0238">DNA-binding</keyword>
<dbReference type="OrthoDB" id="421393at2759"/>
<comment type="cofactor">
    <cofactor evidence="9">
        <name>[4Fe-4S] cluster</name>
        <dbReference type="ChEBI" id="CHEBI:49883"/>
    </cofactor>
    <text evidence="9">Binds 1 [4Fe-4S] cluster.</text>
</comment>
<dbReference type="Proteomes" id="UP000245783">
    <property type="component" value="Unassembled WGS sequence"/>
</dbReference>
<dbReference type="GO" id="GO:0006269">
    <property type="term" value="P:DNA replication, synthesis of primer"/>
    <property type="evidence" value="ECO:0007669"/>
    <property type="project" value="UniProtKB-KW"/>
</dbReference>
<evidence type="ECO:0000256" key="10">
    <source>
        <dbReference type="PIRSR" id="PIRSR009449-1"/>
    </source>
</evidence>
<evidence type="ECO:0000256" key="8">
    <source>
        <dbReference type="ARBA" id="ARBA00023125"/>
    </source>
</evidence>
<evidence type="ECO:0000313" key="13">
    <source>
        <dbReference type="EMBL" id="PWN40388.1"/>
    </source>
</evidence>
<keyword evidence="2 9" id="KW-0004">4Fe-4S</keyword>
<gene>
    <name evidence="13" type="ORF">IE81DRAFT_305227</name>
</gene>
<proteinExistence type="inferred from homology"/>
<dbReference type="PIRSF" id="PIRSF009449">
    <property type="entry name" value="DNA_primase_large_subunit"/>
    <property type="match status" value="1"/>
</dbReference>
<dbReference type="STRING" id="1522189.A0A316VTM1"/>
<evidence type="ECO:0000256" key="6">
    <source>
        <dbReference type="ARBA" id="ARBA00023004"/>
    </source>
</evidence>
<dbReference type="InterPro" id="IPR007238">
    <property type="entry name" value="DNA_primase_lsu_euk/arc"/>
</dbReference>
<keyword evidence="14" id="KW-1185">Reference proteome</keyword>
<reference evidence="13 14" key="1">
    <citation type="journal article" date="2018" name="Mol. Biol. Evol.">
        <title>Broad Genomic Sampling Reveals a Smut Pathogenic Ancestry of the Fungal Clade Ustilaginomycotina.</title>
        <authorList>
            <person name="Kijpornyongpan T."/>
            <person name="Mondo S.J."/>
            <person name="Barry K."/>
            <person name="Sandor L."/>
            <person name="Lee J."/>
            <person name="Lipzen A."/>
            <person name="Pangilinan J."/>
            <person name="LaButti K."/>
            <person name="Hainaut M."/>
            <person name="Henrissat B."/>
            <person name="Grigoriev I.V."/>
            <person name="Spatafora J.W."/>
            <person name="Aime M.C."/>
        </authorList>
    </citation>
    <scope>NUCLEOTIDE SEQUENCE [LARGE SCALE GENOMIC DNA]</scope>
    <source>
        <strain evidence="13 14">MCA 4658</strain>
    </source>
</reference>
<comment type="function">
    <text evidence="9">DNA primase is the polymerase that synthesizes small RNA primers for the Okazaki fragments made during discontinuous DNA replication.</text>
</comment>
<accession>A0A316VTM1</accession>
<dbReference type="FunFam" id="1.20.930.80:FF:000003">
    <property type="entry name" value="DNA primase large subunit"/>
    <property type="match status" value="1"/>
</dbReference>
<evidence type="ECO:0000256" key="4">
    <source>
        <dbReference type="ARBA" id="ARBA00022705"/>
    </source>
</evidence>
<organism evidence="13 14">
    <name type="scientific">Ceraceosorus guamensis</name>
    <dbReference type="NCBI Taxonomy" id="1522189"/>
    <lineage>
        <taxon>Eukaryota</taxon>
        <taxon>Fungi</taxon>
        <taxon>Dikarya</taxon>
        <taxon>Basidiomycota</taxon>
        <taxon>Ustilaginomycotina</taxon>
        <taxon>Exobasidiomycetes</taxon>
        <taxon>Ceraceosorales</taxon>
        <taxon>Ceraceosoraceae</taxon>
        <taxon>Ceraceosorus</taxon>
    </lineage>
</organism>
<evidence type="ECO:0000256" key="9">
    <source>
        <dbReference type="PIRNR" id="PIRNR009449"/>
    </source>
</evidence>
<name>A0A316VTM1_9BASI</name>
<evidence type="ECO:0000256" key="7">
    <source>
        <dbReference type="ARBA" id="ARBA00023014"/>
    </source>
</evidence>
<dbReference type="GO" id="GO:0003677">
    <property type="term" value="F:DNA binding"/>
    <property type="evidence" value="ECO:0007669"/>
    <property type="project" value="UniProtKB-UniRule"/>
</dbReference>
<evidence type="ECO:0000256" key="11">
    <source>
        <dbReference type="SAM" id="MobiDB-lite"/>
    </source>
</evidence>
<dbReference type="InterPro" id="IPR016558">
    <property type="entry name" value="DNA_primase_lsu_euk"/>
</dbReference>
<dbReference type="PANTHER" id="PTHR10537">
    <property type="entry name" value="DNA PRIMASE LARGE SUBUNIT"/>
    <property type="match status" value="1"/>
</dbReference>
<evidence type="ECO:0000256" key="3">
    <source>
        <dbReference type="ARBA" id="ARBA00022515"/>
    </source>
</evidence>
<dbReference type="GO" id="GO:0005658">
    <property type="term" value="C:alpha DNA polymerase:primase complex"/>
    <property type="evidence" value="ECO:0007669"/>
    <property type="project" value="TreeGrafter"/>
</dbReference>
<keyword evidence="6 9" id="KW-0408">Iron</keyword>
<evidence type="ECO:0000256" key="5">
    <source>
        <dbReference type="ARBA" id="ARBA00022723"/>
    </source>
</evidence>
<keyword evidence="5 9" id="KW-0479">Metal-binding</keyword>
<keyword evidence="3 9" id="KW-0639">Primosome</keyword>
<feature type="binding site" evidence="10">
    <location>
        <position position="405"/>
    </location>
    <ligand>
        <name>[4Fe-4S] cluster</name>
        <dbReference type="ChEBI" id="CHEBI:49883"/>
    </ligand>
</feature>
<feature type="binding site" evidence="10">
    <location>
        <position position="463"/>
    </location>
    <ligand>
        <name>[4Fe-4S] cluster</name>
        <dbReference type="ChEBI" id="CHEBI:49883"/>
    </ligand>
</feature>
<keyword evidence="7 9" id="KW-0411">Iron-sulfur</keyword>
<dbReference type="GeneID" id="37034189"/>
<feature type="binding site" evidence="10">
    <location>
        <position position="422"/>
    </location>
    <ligand>
        <name>[4Fe-4S] cluster</name>
        <dbReference type="ChEBI" id="CHEBI:49883"/>
    </ligand>
</feature>
<feature type="domain" description="DNA primase large subunit C-terminal" evidence="12">
    <location>
        <begin position="318"/>
        <end position="495"/>
    </location>
</feature>
<dbReference type="InterPro" id="IPR058560">
    <property type="entry name" value="DNA_primase_C"/>
</dbReference>
<feature type="compositionally biased region" description="Low complexity" evidence="11">
    <location>
        <begin position="23"/>
        <end position="34"/>
    </location>
</feature>
<dbReference type="GO" id="GO:0006270">
    <property type="term" value="P:DNA replication initiation"/>
    <property type="evidence" value="ECO:0007669"/>
    <property type="project" value="TreeGrafter"/>
</dbReference>
<evidence type="ECO:0000256" key="1">
    <source>
        <dbReference type="ARBA" id="ARBA00010564"/>
    </source>
</evidence>
<dbReference type="InParanoid" id="A0A316VTM1"/>
<dbReference type="EMBL" id="KZ819419">
    <property type="protein sequence ID" value="PWN40388.1"/>
    <property type="molecule type" value="Genomic_DNA"/>
</dbReference>
<dbReference type="PANTHER" id="PTHR10537:SF3">
    <property type="entry name" value="DNA PRIMASE LARGE SUBUNIT"/>
    <property type="match status" value="1"/>
</dbReference>
<sequence length="572" mass="64324">MFRSAQSSRADGASQINGTPRKAGMGLSAASASGSGSGMGVTQHATKGPRLYPHRLNFYIRPPTHEITIEQFETWAIDRLKVLAEIESSSTRNKSWAETKETISAMCKKYLPLSATTAGMSGGIDLTKERMKDHVSHFVLRLAFCRSEELRRRFLKAEQTLFRIRFESDDAAERDAFLKTLNFDWVSVTEEEKMANKASLLATSPWLTLNYDRESFFKVHWTRVIDLVEKRRVFLSGGTAWVPAKEQGTLVVAEFSTRLAKDLELTARALPRLDEDDRLLPVLSHLSLGFIAGVTSDYSDSVIKLEDGGHITAAHIDALVRKHAPMCMRSLHENLRRDKHLKHYGRLQYNLFLKDLGLPIEEALVFWRRAFSNKTDDQFNKEYKYNVRHGYGLEGKRVNYPAKSCVRIITQDQPGPQDNHGCPFRHYSQGHLSAALTAHYGLTPNEQSEILAAVKAQHYHVGCTRLFEITHAKMGVRKGDGLGNGESANHPNRYFERSFELAKDGGQQRDVEMDADDSVAREDARRAKLQKGVLDASQMKDEVSCKRAGSSVERPLLVMVNRAARVRGIGSC</sequence>
<keyword evidence="4 9" id="KW-0235">DNA replication</keyword>
<feature type="compositionally biased region" description="Polar residues" evidence="11">
    <location>
        <begin position="1"/>
        <end position="18"/>
    </location>
</feature>
<dbReference type="AlphaFoldDB" id="A0A316VTM1"/>
<dbReference type="GO" id="GO:0051539">
    <property type="term" value="F:4 iron, 4 sulfur cluster binding"/>
    <property type="evidence" value="ECO:0007669"/>
    <property type="project" value="UniProtKB-UniRule"/>
</dbReference>
<evidence type="ECO:0000256" key="2">
    <source>
        <dbReference type="ARBA" id="ARBA00022485"/>
    </source>
</evidence>
<feature type="binding site" evidence="10">
    <location>
        <position position="327"/>
    </location>
    <ligand>
        <name>[4Fe-4S] cluster</name>
        <dbReference type="ChEBI" id="CHEBI:49883"/>
    </ligand>
</feature>
<dbReference type="GO" id="GO:0046872">
    <property type="term" value="F:metal ion binding"/>
    <property type="evidence" value="ECO:0007669"/>
    <property type="project" value="UniProtKB-UniRule"/>
</dbReference>
<dbReference type="RefSeq" id="XP_025367548.1">
    <property type="nucleotide sequence ID" value="XM_025512319.1"/>
</dbReference>
<dbReference type="Pfam" id="PF26466">
    <property type="entry name" value="DNA_primase_lrg_N"/>
    <property type="match status" value="1"/>
</dbReference>
<dbReference type="Gene3D" id="1.20.930.80">
    <property type="match status" value="1"/>
</dbReference>
<evidence type="ECO:0000313" key="14">
    <source>
        <dbReference type="Proteomes" id="UP000245783"/>
    </source>
</evidence>
<evidence type="ECO:0000259" key="12">
    <source>
        <dbReference type="Pfam" id="PF04104"/>
    </source>
</evidence>
<feature type="region of interest" description="Disordered" evidence="11">
    <location>
        <begin position="1"/>
        <end position="46"/>
    </location>
</feature>
<dbReference type="FunCoup" id="A0A316VTM1">
    <property type="interactions" value="362"/>
</dbReference>
<dbReference type="Pfam" id="PF04104">
    <property type="entry name" value="DNA_primase_lrg"/>
    <property type="match status" value="1"/>
</dbReference>